<evidence type="ECO:0000313" key="5">
    <source>
        <dbReference type="Proteomes" id="UP001551482"/>
    </source>
</evidence>
<dbReference type="Gene3D" id="3.30.565.10">
    <property type="entry name" value="Histidine kinase-like ATPase, C-terminal domain"/>
    <property type="match status" value="1"/>
</dbReference>
<organism evidence="4 5">
    <name type="scientific">Streptodolium elevatio</name>
    <dbReference type="NCBI Taxonomy" id="3157996"/>
    <lineage>
        <taxon>Bacteria</taxon>
        <taxon>Bacillati</taxon>
        <taxon>Actinomycetota</taxon>
        <taxon>Actinomycetes</taxon>
        <taxon>Kitasatosporales</taxon>
        <taxon>Streptomycetaceae</taxon>
        <taxon>Streptodolium</taxon>
    </lineage>
</organism>
<dbReference type="SUPFAM" id="SSF55781">
    <property type="entry name" value="GAF domain-like"/>
    <property type="match status" value="1"/>
</dbReference>
<comment type="caution">
    <text evidence="4">The sequence shown here is derived from an EMBL/GenBank/DDBJ whole genome shotgun (WGS) entry which is preliminary data.</text>
</comment>
<evidence type="ECO:0000313" key="4">
    <source>
        <dbReference type="EMBL" id="MEU8133480.1"/>
    </source>
</evidence>
<dbReference type="CDD" id="cd16936">
    <property type="entry name" value="HATPase_RsbW-like"/>
    <property type="match status" value="1"/>
</dbReference>
<dbReference type="InterPro" id="IPR029016">
    <property type="entry name" value="GAF-like_dom_sf"/>
</dbReference>
<evidence type="ECO:0000256" key="2">
    <source>
        <dbReference type="SAM" id="MobiDB-lite"/>
    </source>
</evidence>
<dbReference type="Proteomes" id="UP001551482">
    <property type="component" value="Unassembled WGS sequence"/>
</dbReference>
<dbReference type="PANTHER" id="PTHR43156">
    <property type="entry name" value="STAGE II SPORULATION PROTEIN E-RELATED"/>
    <property type="match status" value="1"/>
</dbReference>
<dbReference type="EMBL" id="JBEZFP010000014">
    <property type="protein sequence ID" value="MEU8133480.1"/>
    <property type="molecule type" value="Genomic_DNA"/>
</dbReference>
<evidence type="ECO:0000256" key="1">
    <source>
        <dbReference type="ARBA" id="ARBA00022801"/>
    </source>
</evidence>
<reference evidence="4 5" key="1">
    <citation type="submission" date="2024-06" db="EMBL/GenBank/DDBJ databases">
        <title>The Natural Products Discovery Center: Release of the First 8490 Sequenced Strains for Exploring Actinobacteria Biosynthetic Diversity.</title>
        <authorList>
            <person name="Kalkreuter E."/>
            <person name="Kautsar S.A."/>
            <person name="Yang D."/>
            <person name="Bader C.D."/>
            <person name="Teijaro C.N."/>
            <person name="Fluegel L."/>
            <person name="Davis C.M."/>
            <person name="Simpson J.R."/>
            <person name="Lauterbach L."/>
            <person name="Steele A.D."/>
            <person name="Gui C."/>
            <person name="Meng S."/>
            <person name="Li G."/>
            <person name="Viehrig K."/>
            <person name="Ye F."/>
            <person name="Su P."/>
            <person name="Kiefer A.F."/>
            <person name="Nichols A."/>
            <person name="Cepeda A.J."/>
            <person name="Yan W."/>
            <person name="Fan B."/>
            <person name="Jiang Y."/>
            <person name="Adhikari A."/>
            <person name="Zheng C.-J."/>
            <person name="Schuster L."/>
            <person name="Cowan T.M."/>
            <person name="Smanski M.J."/>
            <person name="Chevrette M.G."/>
            <person name="De Carvalho L.P.S."/>
            <person name="Shen B."/>
        </authorList>
    </citation>
    <scope>NUCLEOTIDE SEQUENCE [LARGE SCALE GENOMIC DNA]</scope>
    <source>
        <strain evidence="4 5">NPDC048946</strain>
    </source>
</reference>
<feature type="region of interest" description="Disordered" evidence="2">
    <location>
        <begin position="52"/>
        <end position="71"/>
    </location>
</feature>
<dbReference type="SUPFAM" id="SSF55874">
    <property type="entry name" value="ATPase domain of HSP90 chaperone/DNA topoisomerase II/histidine kinase"/>
    <property type="match status" value="1"/>
</dbReference>
<dbReference type="Pfam" id="PF07228">
    <property type="entry name" value="SpoIIE"/>
    <property type="match status" value="1"/>
</dbReference>
<dbReference type="InterPro" id="IPR036890">
    <property type="entry name" value="HATPase_C_sf"/>
</dbReference>
<proteinExistence type="predicted"/>
<dbReference type="RefSeq" id="WP_358351028.1">
    <property type="nucleotide sequence ID" value="NZ_JBEZFP010000014.1"/>
</dbReference>
<dbReference type="InterPro" id="IPR052016">
    <property type="entry name" value="Bact_Sigma-Reg"/>
</dbReference>
<sequence length="698" mass="73900">MPAARAARPDDGIPPDLAAVLLDADGRVLMCSPAARRQLGDPLAPEAAAALREIPRRGPGARVRIPGTAGPVHARSLTTPLSDHGPGHSNLVPSARLILLLPVGRAAGDPRLSDARGQGHQALAHTAAVDIGATLDLGEAARAFVDVLVPDFADLASVDLAESVLHGDEPRRTDEVEFRRAAVAARPGTTWPAPMLDVGDRLPPFPESPMLGPLAEGIPVRATDMAYLRTSLRLDAATLDTIIPAAATSSMVATLLVRGLLLGSITVWRTGGRPAFDERDAALLAEIASRAALSVDNARRYTREHRTAVALQRSLLPRLANRTPAAETAGTYRPAEGEAGVGGDWFDVIPLSSMRTAFVVGDVVGHGLGATAAMARLRTAVQTLADLDLEPDELIGHLDDLVISYWPEHDPDDSTAELAALGATFQYAVYDPVSCTCTVASAGHPPPLVLRPDTEPQFVDLTPGPPLGVGGMPFESFEIDLPPSSLLAFYTDGLVERRDRDLTARMSEFAAVVAENRRRPLGAIGAVVLGRLDPPRDDDVALLLARTECIPDDAVAAWELPADLGEVAHARALVTAKLTEWGLDELAYTTELVVSELVTNAIRYAGGPVGLRLIRGGTLVCEVSDPSNTQPRLRRARDTDEGGRGLFLVAQLTNRWGSRYHRAGKTIWAEQSTTPQPAAAPLSAELSADALLAAFDPD</sequence>
<evidence type="ECO:0000259" key="3">
    <source>
        <dbReference type="SMART" id="SM00331"/>
    </source>
</evidence>
<dbReference type="SMART" id="SM00331">
    <property type="entry name" value="PP2C_SIG"/>
    <property type="match status" value="1"/>
</dbReference>
<gene>
    <name evidence="4" type="ORF">AB0C36_08230</name>
</gene>
<accession>A0ABV3DCK2</accession>
<protein>
    <submittedName>
        <fullName evidence="4">SpoIIE family protein phosphatase</fullName>
    </submittedName>
</protein>
<keyword evidence="5" id="KW-1185">Reference proteome</keyword>
<dbReference type="PANTHER" id="PTHR43156:SF2">
    <property type="entry name" value="STAGE II SPORULATION PROTEIN E"/>
    <property type="match status" value="1"/>
</dbReference>
<dbReference type="Pfam" id="PF13581">
    <property type="entry name" value="HATPase_c_2"/>
    <property type="match status" value="1"/>
</dbReference>
<dbReference type="Gene3D" id="3.60.40.10">
    <property type="entry name" value="PPM-type phosphatase domain"/>
    <property type="match status" value="1"/>
</dbReference>
<name>A0ABV3DCK2_9ACTN</name>
<dbReference type="InterPro" id="IPR036457">
    <property type="entry name" value="PPM-type-like_dom_sf"/>
</dbReference>
<keyword evidence="1" id="KW-0378">Hydrolase</keyword>
<dbReference type="InterPro" id="IPR003594">
    <property type="entry name" value="HATPase_dom"/>
</dbReference>
<dbReference type="SUPFAM" id="SSF81606">
    <property type="entry name" value="PP2C-like"/>
    <property type="match status" value="1"/>
</dbReference>
<feature type="domain" description="PPM-type phosphatase" evidence="3">
    <location>
        <begin position="326"/>
        <end position="547"/>
    </location>
</feature>
<dbReference type="Gene3D" id="3.30.450.40">
    <property type="match status" value="1"/>
</dbReference>
<dbReference type="InterPro" id="IPR001932">
    <property type="entry name" value="PPM-type_phosphatase-like_dom"/>
</dbReference>